<proteinExistence type="predicted"/>
<evidence type="ECO:0000313" key="3">
    <source>
        <dbReference type="Proteomes" id="UP000587991"/>
    </source>
</evidence>
<evidence type="ECO:0000259" key="1">
    <source>
        <dbReference type="PROSITE" id="PS51502"/>
    </source>
</evidence>
<dbReference type="AlphaFoldDB" id="A0A847SCF1"/>
<dbReference type="Pfam" id="PF07876">
    <property type="entry name" value="Dabb"/>
    <property type="match status" value="1"/>
</dbReference>
<sequence>MIRHIVMWTLKDEAEGADKASNARKVKQVLEALNGQIPGMRLLEVGIDTSRTEASADVVLYSEFDDQASLDAYQQHPAHHLAGEFVGKVRLTRQLVDYEVSGQ</sequence>
<dbReference type="SUPFAM" id="SSF54909">
    <property type="entry name" value="Dimeric alpha+beta barrel"/>
    <property type="match status" value="1"/>
</dbReference>
<reference evidence="2 3" key="1">
    <citation type="submission" date="2020-04" db="EMBL/GenBank/DDBJ databases">
        <title>Draft genome of Leeia sp. IMCC25680.</title>
        <authorList>
            <person name="Song J."/>
            <person name="Cho J.-C."/>
        </authorList>
    </citation>
    <scope>NUCLEOTIDE SEQUENCE [LARGE SCALE GENOMIC DNA]</scope>
    <source>
        <strain evidence="2 3">IMCC25680</strain>
    </source>
</reference>
<name>A0A847SCF1_9NEIS</name>
<dbReference type="PANTHER" id="PTHR37832">
    <property type="entry name" value="BLL2683 PROTEIN"/>
    <property type="match status" value="1"/>
</dbReference>
<gene>
    <name evidence="2" type="ORF">HF682_15325</name>
</gene>
<dbReference type="RefSeq" id="WP_168878211.1">
    <property type="nucleotide sequence ID" value="NZ_JABAIM010000004.1"/>
</dbReference>
<organism evidence="2 3">
    <name type="scientific">Leeia aquatica</name>
    <dbReference type="NCBI Taxonomy" id="2725557"/>
    <lineage>
        <taxon>Bacteria</taxon>
        <taxon>Pseudomonadati</taxon>
        <taxon>Pseudomonadota</taxon>
        <taxon>Betaproteobacteria</taxon>
        <taxon>Neisseriales</taxon>
        <taxon>Leeiaceae</taxon>
        <taxon>Leeia</taxon>
    </lineage>
</organism>
<keyword evidence="3" id="KW-1185">Reference proteome</keyword>
<feature type="domain" description="Stress-response A/B barrel" evidence="1">
    <location>
        <begin position="2"/>
        <end position="98"/>
    </location>
</feature>
<dbReference type="Gene3D" id="3.30.70.100">
    <property type="match status" value="1"/>
</dbReference>
<dbReference type="InterPro" id="IPR013097">
    <property type="entry name" value="Dabb"/>
</dbReference>
<dbReference type="PANTHER" id="PTHR37832:SF1">
    <property type="entry name" value="STRESS-RESPONSE A_B BARREL DOMAIN-CONTAINING PROTEIN"/>
    <property type="match status" value="1"/>
</dbReference>
<evidence type="ECO:0000313" key="2">
    <source>
        <dbReference type="EMBL" id="NLR76537.1"/>
    </source>
</evidence>
<protein>
    <submittedName>
        <fullName evidence="2">Dabb family protein</fullName>
    </submittedName>
</protein>
<dbReference type="EMBL" id="JABAIM010000004">
    <property type="protein sequence ID" value="NLR76537.1"/>
    <property type="molecule type" value="Genomic_DNA"/>
</dbReference>
<dbReference type="PROSITE" id="PS51502">
    <property type="entry name" value="S_R_A_B_BARREL"/>
    <property type="match status" value="1"/>
</dbReference>
<accession>A0A847SCF1</accession>
<comment type="caution">
    <text evidence="2">The sequence shown here is derived from an EMBL/GenBank/DDBJ whole genome shotgun (WGS) entry which is preliminary data.</text>
</comment>
<dbReference type="Proteomes" id="UP000587991">
    <property type="component" value="Unassembled WGS sequence"/>
</dbReference>
<dbReference type="SMART" id="SM00886">
    <property type="entry name" value="Dabb"/>
    <property type="match status" value="1"/>
</dbReference>
<dbReference type="InterPro" id="IPR011008">
    <property type="entry name" value="Dimeric_a/b-barrel"/>
</dbReference>